<keyword evidence="8" id="KW-0732">Signal</keyword>
<dbReference type="EMBL" id="CM000883">
    <property type="protein sequence ID" value="KQJ88913.1"/>
    <property type="molecule type" value="Genomic_DNA"/>
</dbReference>
<evidence type="ECO:0000313" key="10">
    <source>
        <dbReference type="EMBL" id="KQJ88913.1"/>
    </source>
</evidence>
<keyword evidence="4 5" id="KW-0067">ATP-binding</keyword>
<dbReference type="PANTHER" id="PTHR46146">
    <property type="entry name" value="SERINE/THREONINE-PROTEIN KINASE-LIKE PROTEIN CCR4"/>
    <property type="match status" value="1"/>
</dbReference>
<dbReference type="Gramene" id="KQJ88913">
    <property type="protein sequence ID" value="KQJ88913"/>
    <property type="gene ID" value="BRADI_4g22030v3"/>
</dbReference>
<reference evidence="11" key="3">
    <citation type="submission" date="2018-08" db="UniProtKB">
        <authorList>
            <consortium name="EnsemblPlants"/>
        </authorList>
    </citation>
    <scope>IDENTIFICATION</scope>
    <source>
        <strain evidence="11">cv. Bd21</strain>
    </source>
</reference>
<evidence type="ECO:0000313" key="12">
    <source>
        <dbReference type="Proteomes" id="UP000008810"/>
    </source>
</evidence>
<organism evidence="11">
    <name type="scientific">Brachypodium distachyon</name>
    <name type="common">Purple false brome</name>
    <name type="synonym">Trachynia distachya</name>
    <dbReference type="NCBI Taxonomy" id="15368"/>
    <lineage>
        <taxon>Eukaryota</taxon>
        <taxon>Viridiplantae</taxon>
        <taxon>Streptophyta</taxon>
        <taxon>Embryophyta</taxon>
        <taxon>Tracheophyta</taxon>
        <taxon>Spermatophyta</taxon>
        <taxon>Magnoliopsida</taxon>
        <taxon>Liliopsida</taxon>
        <taxon>Poales</taxon>
        <taxon>Poaceae</taxon>
        <taxon>BOP clade</taxon>
        <taxon>Pooideae</taxon>
        <taxon>Stipodae</taxon>
        <taxon>Brachypodieae</taxon>
        <taxon>Brachypodium</taxon>
    </lineage>
</organism>
<dbReference type="Gene3D" id="1.10.510.10">
    <property type="entry name" value="Transferase(Phosphotransferase) domain 1"/>
    <property type="match status" value="1"/>
</dbReference>
<feature type="domain" description="Protein kinase" evidence="9">
    <location>
        <begin position="489"/>
        <end position="804"/>
    </location>
</feature>
<dbReference type="InterPro" id="IPR017441">
    <property type="entry name" value="Protein_kinase_ATP_BS"/>
</dbReference>
<dbReference type="SUPFAM" id="SSF50985">
    <property type="entry name" value="RCC1/BLIP-II"/>
    <property type="match status" value="1"/>
</dbReference>
<reference evidence="10 11" key="1">
    <citation type="journal article" date="2010" name="Nature">
        <title>Genome sequencing and analysis of the model grass Brachypodium distachyon.</title>
        <authorList>
            <consortium name="International Brachypodium Initiative"/>
        </authorList>
    </citation>
    <scope>NUCLEOTIDE SEQUENCE [LARGE SCALE GENOMIC DNA]</scope>
    <source>
        <strain evidence="10">Bd21</strain>
        <strain evidence="11">cv. Bd21</strain>
    </source>
</reference>
<accession>I1IMH9</accession>
<reference evidence="10" key="2">
    <citation type="submission" date="2017-06" db="EMBL/GenBank/DDBJ databases">
        <title>WGS assembly of Brachypodium distachyon.</title>
        <authorList>
            <consortium name="The International Brachypodium Initiative"/>
            <person name="Lucas S."/>
            <person name="Harmon-Smith M."/>
            <person name="Lail K."/>
            <person name="Tice H."/>
            <person name="Grimwood J."/>
            <person name="Bruce D."/>
            <person name="Barry K."/>
            <person name="Shu S."/>
            <person name="Lindquist E."/>
            <person name="Wang M."/>
            <person name="Pitluck S."/>
            <person name="Vogel J.P."/>
            <person name="Garvin D.F."/>
            <person name="Mockler T.C."/>
            <person name="Schmutz J."/>
            <person name="Rokhsar D."/>
            <person name="Bevan M.W."/>
        </authorList>
    </citation>
    <scope>NUCLEOTIDE SEQUENCE</scope>
    <source>
        <strain evidence="10">Bd21</strain>
    </source>
</reference>
<dbReference type="Gene3D" id="2.130.10.30">
    <property type="entry name" value="Regulator of chromosome condensation 1/beta-lactamase-inhibitor protein II"/>
    <property type="match status" value="1"/>
</dbReference>
<keyword evidence="3" id="KW-0418">Kinase</keyword>
<dbReference type="SUPFAM" id="SSF56112">
    <property type="entry name" value="Protein kinase-like (PK-like)"/>
    <property type="match status" value="1"/>
</dbReference>
<keyword evidence="7" id="KW-0472">Membrane</keyword>
<keyword evidence="1" id="KW-0808">Transferase</keyword>
<dbReference type="OMA" id="DHERQET"/>
<feature type="region of interest" description="Disordered" evidence="6">
    <location>
        <begin position="519"/>
        <end position="538"/>
    </location>
</feature>
<feature type="compositionally biased region" description="Low complexity" evidence="6">
    <location>
        <begin position="663"/>
        <end position="676"/>
    </location>
</feature>
<sequence>MRPRSQPHGRCRVLFFVVIVVFLLLRVQPGAASALATFAMAKAGDTTVICGLLPSSSSPLLLDLNCTAMAGVAHEKQETYPSTHPFSALAGGEDFLCAVGPSSVRADAVDMRWWELSPKNSTAGHGGKGSSKRVYLGPPLRALASSGYRVCGVMAGGELHCWRWHGKLAIPAELRFVSVAVGKGFVCAIVDGEAAGTPVRCFGNEEDEDAGKVLDAVRDAPRGGSYDVVAAHGKRACALSTGGGISCWGADAPSLGCDNNGTSGGGYAALALGEGGVCGLRTNGTIRCFGAASPPPGDLAGLQYIDVQAQGDEFCGVLMANYSLVCWGGHGHGGDAGLGITTSRVVFDRVLPGPCAPMSTCQCGVLPGSANLCPAGRCICVDCAFELNIAVPKPASLPPAPNPNRKKNIIWIIIAASGFLVLLLASQLALFLCCRRRRRERRRKEDENNDLGALQSLMMPRLGSSRSKGPGSIVEHFTLDTLRASTDGFDDERRIGSGSFGSVYRGTLPDGREVAIKRAEDHAKKSSSSAAKPARRRDRETAFNSELVALARANHKNIVCLLGCCAEAGERALVYEFMVNGTLHDQLHDRTPMAAPVLSWRGRLAIALDAARGIEYMHVYAVPPIIHRDVKSANILLDETWTAKIADFGLSSVLDPAGDCNEDNNNNNGADGGNNDLQQQQRERPVYTGGTVGYMDPEYYRLQHLTDKSDVYSFGVVLLELMSGCRVVQRYAESVTPKNVVEFAVPCILADDVARVLDPRLPAPGANEAEALAYVGYLAADCVGPVGCERPSMTEVVDALERALAACSTAPVSRSGTARRVLSRSGTDQFDLTDTD</sequence>
<evidence type="ECO:0000259" key="9">
    <source>
        <dbReference type="PROSITE" id="PS50011"/>
    </source>
</evidence>
<dbReference type="InterPro" id="IPR000719">
    <property type="entry name" value="Prot_kinase_dom"/>
</dbReference>
<dbReference type="PROSITE" id="PS00108">
    <property type="entry name" value="PROTEIN_KINASE_ST"/>
    <property type="match status" value="1"/>
</dbReference>
<feature type="transmembrane region" description="Helical" evidence="7">
    <location>
        <begin position="409"/>
        <end position="434"/>
    </location>
</feature>
<dbReference type="Proteomes" id="UP000008810">
    <property type="component" value="Chromosome 4"/>
</dbReference>
<dbReference type="RefSeq" id="XP_003576153.1">
    <property type="nucleotide sequence ID" value="XM_003576105.4"/>
</dbReference>
<dbReference type="EnsemblPlants" id="KQJ88913">
    <property type="protein sequence ID" value="KQJ88913"/>
    <property type="gene ID" value="BRADI_4g22030v3"/>
</dbReference>
<evidence type="ECO:0000256" key="2">
    <source>
        <dbReference type="ARBA" id="ARBA00022741"/>
    </source>
</evidence>
<dbReference type="InterPro" id="IPR008271">
    <property type="entry name" value="Ser/Thr_kinase_AS"/>
</dbReference>
<dbReference type="eggNOG" id="KOG1187">
    <property type="taxonomic scope" value="Eukaryota"/>
</dbReference>
<gene>
    <name evidence="11" type="primary">LOC100821845</name>
    <name evidence="10" type="ORF">BRADI_4g22030v3</name>
</gene>
<evidence type="ECO:0000256" key="7">
    <source>
        <dbReference type="SAM" id="Phobius"/>
    </source>
</evidence>
<dbReference type="PANTHER" id="PTHR46146:SF2">
    <property type="entry name" value="OS11G0222000 PROTEIN"/>
    <property type="match status" value="1"/>
</dbReference>
<dbReference type="Gene3D" id="3.30.200.20">
    <property type="entry name" value="Phosphorylase Kinase, domain 1"/>
    <property type="match status" value="1"/>
</dbReference>
<dbReference type="OrthoDB" id="61110at2759"/>
<dbReference type="GO" id="GO:0004672">
    <property type="term" value="F:protein kinase activity"/>
    <property type="evidence" value="ECO:0007669"/>
    <property type="project" value="InterPro"/>
</dbReference>
<keyword evidence="7" id="KW-1133">Transmembrane helix</keyword>
<dbReference type="Pfam" id="PF00069">
    <property type="entry name" value="Pkinase"/>
    <property type="match status" value="1"/>
</dbReference>
<dbReference type="HOGENOM" id="CLU_009948_1_0_1"/>
<dbReference type="PROSITE" id="PS50011">
    <property type="entry name" value="PROTEIN_KINASE_DOM"/>
    <property type="match status" value="1"/>
</dbReference>
<dbReference type="AlphaFoldDB" id="I1IMH9"/>
<keyword evidence="7" id="KW-0812">Transmembrane</keyword>
<proteinExistence type="predicted"/>
<dbReference type="KEGG" id="bdi:100821845"/>
<dbReference type="PROSITE" id="PS00107">
    <property type="entry name" value="PROTEIN_KINASE_ATP"/>
    <property type="match status" value="1"/>
</dbReference>
<name>I1IMH9_BRADI</name>
<evidence type="ECO:0000256" key="1">
    <source>
        <dbReference type="ARBA" id="ARBA00022679"/>
    </source>
</evidence>
<evidence type="ECO:0000256" key="5">
    <source>
        <dbReference type="PROSITE-ProRule" id="PRU10141"/>
    </source>
</evidence>
<feature type="chain" id="PRO_5014095409" description="Protein kinase domain-containing protein" evidence="8">
    <location>
        <begin position="33"/>
        <end position="836"/>
    </location>
</feature>
<feature type="region of interest" description="Disordered" evidence="6">
    <location>
        <begin position="659"/>
        <end position="682"/>
    </location>
</feature>
<keyword evidence="2 5" id="KW-0547">Nucleotide-binding</keyword>
<protein>
    <recommendedName>
        <fullName evidence="9">Protein kinase domain-containing protein</fullName>
    </recommendedName>
</protein>
<feature type="signal peptide" evidence="8">
    <location>
        <begin position="1"/>
        <end position="32"/>
    </location>
</feature>
<evidence type="ECO:0000256" key="4">
    <source>
        <dbReference type="ARBA" id="ARBA00022840"/>
    </source>
</evidence>
<dbReference type="InterPro" id="IPR009091">
    <property type="entry name" value="RCC1/BLIP-II"/>
</dbReference>
<evidence type="ECO:0000256" key="6">
    <source>
        <dbReference type="SAM" id="MobiDB-lite"/>
    </source>
</evidence>
<keyword evidence="12" id="KW-1185">Reference proteome</keyword>
<dbReference type="InterPro" id="IPR011009">
    <property type="entry name" value="Kinase-like_dom_sf"/>
</dbReference>
<evidence type="ECO:0000313" key="11">
    <source>
        <dbReference type="EnsemblPlants" id="KQJ88913"/>
    </source>
</evidence>
<dbReference type="GeneID" id="100821845"/>
<evidence type="ECO:0000256" key="8">
    <source>
        <dbReference type="SAM" id="SignalP"/>
    </source>
</evidence>
<feature type="binding site" evidence="5">
    <location>
        <position position="517"/>
    </location>
    <ligand>
        <name>ATP</name>
        <dbReference type="ChEBI" id="CHEBI:30616"/>
    </ligand>
</feature>
<dbReference type="GO" id="GO:0005524">
    <property type="term" value="F:ATP binding"/>
    <property type="evidence" value="ECO:0007669"/>
    <property type="project" value="UniProtKB-UniRule"/>
</dbReference>
<dbReference type="SMART" id="SM00220">
    <property type="entry name" value="S_TKc"/>
    <property type="match status" value="1"/>
</dbReference>
<evidence type="ECO:0000256" key="3">
    <source>
        <dbReference type="ARBA" id="ARBA00022777"/>
    </source>
</evidence>